<dbReference type="STRING" id="472759.Nhal_2240"/>
<dbReference type="HOGENOM" id="CLU_137927_3_3_6"/>
<feature type="coiled-coil region" evidence="1">
    <location>
        <begin position="4"/>
        <end position="31"/>
    </location>
</feature>
<evidence type="ECO:0000313" key="4">
    <source>
        <dbReference type="Proteomes" id="UP000001844"/>
    </source>
</evidence>
<keyword evidence="2" id="KW-0472">Membrane</keyword>
<proteinExistence type="predicted"/>
<name>D5C5A8_NITHN</name>
<keyword evidence="1" id="KW-0175">Coiled coil</keyword>
<evidence type="ECO:0000256" key="2">
    <source>
        <dbReference type="SAM" id="Phobius"/>
    </source>
</evidence>
<dbReference type="AlphaFoldDB" id="D5C5A8"/>
<dbReference type="KEGG" id="nhl:Nhal_2240"/>
<dbReference type="Proteomes" id="UP000001844">
    <property type="component" value="Chromosome"/>
</dbReference>
<sequence>MKYTHQLREKVERQARRLKKAEQERPTLLAQTAYLGTLGLLFVAPVVAGAYLGQWLDERAPDYSVVWTVSLLLLGVFLGAVNVYLFIRSRE</sequence>
<protein>
    <submittedName>
        <fullName evidence="3">ATP synthase protein I</fullName>
    </submittedName>
</protein>
<accession>D5C5A8</accession>
<keyword evidence="2" id="KW-0812">Transmembrane</keyword>
<evidence type="ECO:0000256" key="1">
    <source>
        <dbReference type="SAM" id="Coils"/>
    </source>
</evidence>
<evidence type="ECO:0000313" key="3">
    <source>
        <dbReference type="EMBL" id="ADE15331.1"/>
    </source>
</evidence>
<gene>
    <name evidence="3" type="ordered locus">Nhal_2240</name>
</gene>
<reference evidence="4" key="1">
    <citation type="submission" date="2010-04" db="EMBL/GenBank/DDBJ databases">
        <title>Complete genome sequence of Nitrosococcus halophilus Nc4, a salt-adapted, aerobic obligate ammonia-oxidizing sulfur purple bacterium.</title>
        <authorList>
            <consortium name="US DOE Joint Genome Institute"/>
            <person name="Campbell M.A."/>
            <person name="Malfatti S.A."/>
            <person name="Chain P.S.G."/>
            <person name="Heidelberg J.F."/>
            <person name="Ward B.B."/>
            <person name="Klotz M.G."/>
        </authorList>
    </citation>
    <scope>NUCLEOTIDE SEQUENCE [LARGE SCALE GENOMIC DNA]</scope>
    <source>
        <strain evidence="4">Nc4</strain>
    </source>
</reference>
<dbReference type="OrthoDB" id="9157352at2"/>
<dbReference type="EMBL" id="CP001798">
    <property type="protein sequence ID" value="ADE15331.1"/>
    <property type="molecule type" value="Genomic_DNA"/>
</dbReference>
<keyword evidence="2" id="KW-1133">Transmembrane helix</keyword>
<dbReference type="eggNOG" id="ENOG50331JP">
    <property type="taxonomic scope" value="Bacteria"/>
</dbReference>
<dbReference type="InterPro" id="IPR032820">
    <property type="entry name" value="ATPase_put"/>
</dbReference>
<feature type="transmembrane region" description="Helical" evidence="2">
    <location>
        <begin position="65"/>
        <end position="87"/>
    </location>
</feature>
<dbReference type="Pfam" id="PF09527">
    <property type="entry name" value="ATPase_gene1"/>
    <property type="match status" value="1"/>
</dbReference>
<organism evidence="3 4">
    <name type="scientific">Nitrosococcus halophilus (strain Nc4)</name>
    <dbReference type="NCBI Taxonomy" id="472759"/>
    <lineage>
        <taxon>Bacteria</taxon>
        <taxon>Pseudomonadati</taxon>
        <taxon>Pseudomonadota</taxon>
        <taxon>Gammaproteobacteria</taxon>
        <taxon>Chromatiales</taxon>
        <taxon>Chromatiaceae</taxon>
        <taxon>Nitrosococcus</taxon>
    </lineage>
</organism>
<dbReference type="RefSeq" id="WP_013033194.1">
    <property type="nucleotide sequence ID" value="NC_013960.1"/>
</dbReference>
<feature type="transmembrane region" description="Helical" evidence="2">
    <location>
        <begin position="28"/>
        <end position="53"/>
    </location>
</feature>
<keyword evidence="4" id="KW-1185">Reference proteome</keyword>